<dbReference type="UniPathway" id="UPA00253">
    <property type="reaction ID" value="UER00332"/>
</dbReference>
<dbReference type="Gene3D" id="3.40.50.620">
    <property type="entry name" value="HUPs"/>
    <property type="match status" value="1"/>
</dbReference>
<evidence type="ECO:0000313" key="14">
    <source>
        <dbReference type="Proteomes" id="UP000008561"/>
    </source>
</evidence>
<dbReference type="PANTHER" id="PTHR39321:SF3">
    <property type="entry name" value="PHOSPHOPANTETHEINE ADENYLYLTRANSFERASE"/>
    <property type="match status" value="1"/>
</dbReference>
<dbReference type="EMBL" id="CP000859">
    <property type="protein sequence ID" value="ABW65901.1"/>
    <property type="molecule type" value="Genomic_DNA"/>
</dbReference>
<dbReference type="RefSeq" id="WP_012173520.1">
    <property type="nucleotide sequence ID" value="NC_009943.1"/>
</dbReference>
<proteinExistence type="inferred from homology"/>
<keyword evidence="4 11" id="KW-0662">Pyridine nucleotide biosynthesis</keyword>
<dbReference type="CDD" id="cd02165">
    <property type="entry name" value="NMNAT"/>
    <property type="match status" value="1"/>
</dbReference>
<evidence type="ECO:0000256" key="1">
    <source>
        <dbReference type="ARBA" id="ARBA00002324"/>
    </source>
</evidence>
<dbReference type="HOGENOM" id="CLU_069765_1_1_7"/>
<comment type="pathway">
    <text evidence="2 11">Cofactor biosynthesis; NAD(+) biosynthesis; deamido-NAD(+) from nicotinate D-ribonucleotide: step 1/1.</text>
</comment>
<dbReference type="PANTHER" id="PTHR39321">
    <property type="entry name" value="NICOTINATE-NUCLEOTIDE ADENYLYLTRANSFERASE-RELATED"/>
    <property type="match status" value="1"/>
</dbReference>
<evidence type="ECO:0000313" key="13">
    <source>
        <dbReference type="EMBL" id="ABW65901.1"/>
    </source>
</evidence>
<dbReference type="KEGG" id="dol:Dole_0091"/>
<protein>
    <recommendedName>
        <fullName evidence="11">Probable nicotinate-nucleotide adenylyltransferase</fullName>
        <ecNumber evidence="11">2.7.7.18</ecNumber>
    </recommendedName>
    <alternativeName>
        <fullName evidence="11">Deamido-NAD(+) diphosphorylase</fullName>
    </alternativeName>
    <alternativeName>
        <fullName evidence="11">Deamido-NAD(+) pyrophosphorylase</fullName>
    </alternativeName>
    <alternativeName>
        <fullName evidence="11">Nicotinate mononucleotide adenylyltransferase</fullName>
        <shortName evidence="11">NaMN adenylyltransferase</shortName>
    </alternativeName>
</protein>
<evidence type="ECO:0000256" key="6">
    <source>
        <dbReference type="ARBA" id="ARBA00022695"/>
    </source>
</evidence>
<organism evidence="13 14">
    <name type="scientific">Desulfosudis oleivorans (strain DSM 6200 / JCM 39069 / Hxd3)</name>
    <name type="common">Desulfococcus oleovorans</name>
    <dbReference type="NCBI Taxonomy" id="96561"/>
    <lineage>
        <taxon>Bacteria</taxon>
        <taxon>Pseudomonadati</taxon>
        <taxon>Thermodesulfobacteriota</taxon>
        <taxon>Desulfobacteria</taxon>
        <taxon>Desulfobacterales</taxon>
        <taxon>Desulfosudaceae</taxon>
        <taxon>Desulfosudis</taxon>
    </lineage>
</organism>
<dbReference type="NCBIfam" id="TIGR00125">
    <property type="entry name" value="cyt_tran_rel"/>
    <property type="match status" value="1"/>
</dbReference>
<evidence type="ECO:0000256" key="10">
    <source>
        <dbReference type="ARBA" id="ARBA00048721"/>
    </source>
</evidence>
<evidence type="ECO:0000256" key="7">
    <source>
        <dbReference type="ARBA" id="ARBA00022741"/>
    </source>
</evidence>
<dbReference type="Proteomes" id="UP000008561">
    <property type="component" value="Chromosome"/>
</dbReference>
<evidence type="ECO:0000256" key="2">
    <source>
        <dbReference type="ARBA" id="ARBA00005019"/>
    </source>
</evidence>
<feature type="domain" description="Cytidyltransferase-like" evidence="12">
    <location>
        <begin position="11"/>
        <end position="196"/>
    </location>
</feature>
<keyword evidence="6 11" id="KW-0548">Nucleotidyltransferase</keyword>
<dbReference type="eggNOG" id="COG1057">
    <property type="taxonomic scope" value="Bacteria"/>
</dbReference>
<dbReference type="GO" id="GO:0009435">
    <property type="term" value="P:NAD+ biosynthetic process"/>
    <property type="evidence" value="ECO:0007669"/>
    <property type="project" value="UniProtKB-UniRule"/>
</dbReference>
<keyword evidence="8 11" id="KW-0067">ATP-binding</keyword>
<sequence>MPTAGIIKKGLFGGTFNPVHTGHVCLTNALLKDFPLDRVIVVPTARPPHKPVDYIADPADRFHMVGLAFENMAGVSVSDAEMVQTGPCYTIDTVRYFISSDPQSSFYLILGLDAFLELDTWKSYMSLVASLPLIVFSRTLDHASEKTAFENFLTSTLSKAYVFSEKQAGYVHPTLYPVFFYAARHFDISATGIRARIKAGLPIKGLVPDPVAQYIRKKGLYI</sequence>
<gene>
    <name evidence="11" type="primary">nadD</name>
    <name evidence="13" type="ordered locus">Dole_0091</name>
</gene>
<dbReference type="NCBIfam" id="NF000840">
    <property type="entry name" value="PRK00071.1-3"/>
    <property type="match status" value="1"/>
</dbReference>
<evidence type="ECO:0000256" key="5">
    <source>
        <dbReference type="ARBA" id="ARBA00022679"/>
    </source>
</evidence>
<dbReference type="HAMAP" id="MF_00244">
    <property type="entry name" value="NaMN_adenylyltr"/>
    <property type="match status" value="1"/>
</dbReference>
<dbReference type="InterPro" id="IPR005248">
    <property type="entry name" value="NadD/NMNAT"/>
</dbReference>
<evidence type="ECO:0000259" key="12">
    <source>
        <dbReference type="Pfam" id="PF01467"/>
    </source>
</evidence>
<evidence type="ECO:0000256" key="3">
    <source>
        <dbReference type="ARBA" id="ARBA00009014"/>
    </source>
</evidence>
<dbReference type="Pfam" id="PF01467">
    <property type="entry name" value="CTP_transf_like"/>
    <property type="match status" value="1"/>
</dbReference>
<dbReference type="EC" id="2.7.7.18" evidence="11"/>
<evidence type="ECO:0000256" key="11">
    <source>
        <dbReference type="HAMAP-Rule" id="MF_00244"/>
    </source>
</evidence>
<reference evidence="13 14" key="1">
    <citation type="submission" date="2007-10" db="EMBL/GenBank/DDBJ databases">
        <title>Complete sequence of Desulfococcus oleovorans Hxd3.</title>
        <authorList>
            <consortium name="US DOE Joint Genome Institute"/>
            <person name="Copeland A."/>
            <person name="Lucas S."/>
            <person name="Lapidus A."/>
            <person name="Barry K."/>
            <person name="Glavina del Rio T."/>
            <person name="Dalin E."/>
            <person name="Tice H."/>
            <person name="Pitluck S."/>
            <person name="Kiss H."/>
            <person name="Brettin T."/>
            <person name="Bruce D."/>
            <person name="Detter J.C."/>
            <person name="Han C."/>
            <person name="Schmutz J."/>
            <person name="Larimer F."/>
            <person name="Land M."/>
            <person name="Hauser L."/>
            <person name="Kyrpides N."/>
            <person name="Kim E."/>
            <person name="Wawrik B."/>
            <person name="Richardson P."/>
        </authorList>
    </citation>
    <scope>NUCLEOTIDE SEQUENCE [LARGE SCALE GENOMIC DNA]</scope>
    <source>
        <strain evidence="14">DSM 6200 / JCM 39069 / Hxd3</strain>
    </source>
</reference>
<dbReference type="STRING" id="96561.Dole_0091"/>
<comment type="function">
    <text evidence="1 11">Catalyzes the reversible adenylation of nicotinate mononucleotide (NaMN) to nicotinic acid adenine dinucleotide (NaAD).</text>
</comment>
<name>A8ZRY4_DESOH</name>
<dbReference type="InterPro" id="IPR004821">
    <property type="entry name" value="Cyt_trans-like"/>
</dbReference>
<evidence type="ECO:0000256" key="9">
    <source>
        <dbReference type="ARBA" id="ARBA00023027"/>
    </source>
</evidence>
<dbReference type="GO" id="GO:0004515">
    <property type="term" value="F:nicotinate-nucleotide adenylyltransferase activity"/>
    <property type="evidence" value="ECO:0007669"/>
    <property type="project" value="UniProtKB-UniRule"/>
</dbReference>
<accession>A8ZRY4</accession>
<dbReference type="SUPFAM" id="SSF52374">
    <property type="entry name" value="Nucleotidylyl transferase"/>
    <property type="match status" value="1"/>
</dbReference>
<comment type="similarity">
    <text evidence="3 11">Belongs to the NadD family.</text>
</comment>
<evidence type="ECO:0000256" key="4">
    <source>
        <dbReference type="ARBA" id="ARBA00022642"/>
    </source>
</evidence>
<keyword evidence="14" id="KW-1185">Reference proteome</keyword>
<dbReference type="InterPro" id="IPR014729">
    <property type="entry name" value="Rossmann-like_a/b/a_fold"/>
</dbReference>
<comment type="catalytic activity">
    <reaction evidence="10 11">
        <text>nicotinate beta-D-ribonucleotide + ATP + H(+) = deamido-NAD(+) + diphosphate</text>
        <dbReference type="Rhea" id="RHEA:22860"/>
        <dbReference type="ChEBI" id="CHEBI:15378"/>
        <dbReference type="ChEBI" id="CHEBI:30616"/>
        <dbReference type="ChEBI" id="CHEBI:33019"/>
        <dbReference type="ChEBI" id="CHEBI:57502"/>
        <dbReference type="ChEBI" id="CHEBI:58437"/>
        <dbReference type="EC" id="2.7.7.18"/>
    </reaction>
</comment>
<keyword evidence="5 11" id="KW-0808">Transferase</keyword>
<keyword evidence="7 11" id="KW-0547">Nucleotide-binding</keyword>
<dbReference type="GO" id="GO:0005524">
    <property type="term" value="F:ATP binding"/>
    <property type="evidence" value="ECO:0007669"/>
    <property type="project" value="UniProtKB-KW"/>
</dbReference>
<keyword evidence="9 11" id="KW-0520">NAD</keyword>
<evidence type="ECO:0000256" key="8">
    <source>
        <dbReference type="ARBA" id="ARBA00022840"/>
    </source>
</evidence>
<dbReference type="AlphaFoldDB" id="A8ZRY4"/>
<dbReference type="GO" id="GO:0016787">
    <property type="term" value="F:hydrolase activity"/>
    <property type="evidence" value="ECO:0007669"/>
    <property type="project" value="UniProtKB-KW"/>
</dbReference>
<dbReference type="NCBIfam" id="TIGR00482">
    <property type="entry name" value="nicotinate (nicotinamide) nucleotide adenylyltransferase"/>
    <property type="match status" value="1"/>
</dbReference>
<keyword evidence="13" id="KW-0378">Hydrolase</keyword>